<dbReference type="GO" id="GO:0005886">
    <property type="term" value="C:plasma membrane"/>
    <property type="evidence" value="ECO:0007669"/>
    <property type="project" value="TreeGrafter"/>
</dbReference>
<feature type="compositionally biased region" description="Basic and acidic residues" evidence="20">
    <location>
        <begin position="2286"/>
        <end position="2296"/>
    </location>
</feature>
<dbReference type="PROSITE" id="PS50011">
    <property type="entry name" value="PROTEIN_KINASE_DOM"/>
    <property type="match status" value="1"/>
</dbReference>
<evidence type="ECO:0000313" key="27">
    <source>
        <dbReference type="Proteomes" id="UP000663881"/>
    </source>
</evidence>
<dbReference type="SMART" id="SM00150">
    <property type="entry name" value="SPEC"/>
    <property type="match status" value="3"/>
</dbReference>
<evidence type="ECO:0000313" key="26">
    <source>
        <dbReference type="EMBL" id="CAF3627442.1"/>
    </source>
</evidence>
<proteinExistence type="inferred from homology"/>
<feature type="region of interest" description="Disordered" evidence="20">
    <location>
        <begin position="587"/>
        <end position="608"/>
    </location>
</feature>
<comment type="similarity">
    <text evidence="4">Belongs to the iron/manganese superoxide dismutase family.</text>
</comment>
<keyword evidence="10" id="KW-0479">Metal-binding</keyword>
<feature type="compositionally biased region" description="Polar residues" evidence="20">
    <location>
        <begin position="2524"/>
        <end position="2539"/>
    </location>
</feature>
<evidence type="ECO:0000259" key="24">
    <source>
        <dbReference type="PROSITE" id="PS50011"/>
    </source>
</evidence>
<name>A0A818Q0T0_9BILA</name>
<dbReference type="GO" id="GO:0005524">
    <property type="term" value="F:ATP binding"/>
    <property type="evidence" value="ECO:0007669"/>
    <property type="project" value="UniProtKB-KW"/>
</dbReference>
<feature type="region of interest" description="Disordered" evidence="20">
    <location>
        <begin position="3047"/>
        <end position="3082"/>
    </location>
</feature>
<dbReference type="InterPro" id="IPR047053">
    <property type="entry name" value="Kalirin_TRIO_SH3_2"/>
</dbReference>
<dbReference type="GO" id="GO:0004784">
    <property type="term" value="F:superoxide dismutase activity"/>
    <property type="evidence" value="ECO:0007669"/>
    <property type="project" value="UniProtKB-EC"/>
</dbReference>
<dbReference type="Gene3D" id="1.20.58.60">
    <property type="match status" value="4"/>
</dbReference>
<dbReference type="PRINTS" id="PR01703">
    <property type="entry name" value="MNSODISMTASE"/>
</dbReference>
<comment type="catalytic activity">
    <reaction evidence="17">
        <text>2 superoxide + 2 H(+) = H2O2 + O2</text>
        <dbReference type="Rhea" id="RHEA:20696"/>
        <dbReference type="ChEBI" id="CHEBI:15378"/>
        <dbReference type="ChEBI" id="CHEBI:15379"/>
        <dbReference type="ChEBI" id="CHEBI:16240"/>
        <dbReference type="ChEBI" id="CHEBI:18421"/>
        <dbReference type="EC" id="1.15.1.1"/>
    </reaction>
</comment>
<dbReference type="PROSITE" id="PS50003">
    <property type="entry name" value="PH_DOMAIN"/>
    <property type="match status" value="1"/>
</dbReference>
<keyword evidence="5 18" id="KW-0728">SH3 domain</keyword>
<dbReference type="SMART" id="SM00325">
    <property type="entry name" value="RhoGEF"/>
    <property type="match status" value="2"/>
</dbReference>
<dbReference type="GO" id="GO:0046872">
    <property type="term" value="F:metal ion binding"/>
    <property type="evidence" value="ECO:0007669"/>
    <property type="project" value="UniProtKB-KW"/>
</dbReference>
<comment type="similarity">
    <text evidence="3">Belongs to the protein kinase superfamily. CAMK Ser/Thr protein kinase family.</text>
</comment>
<feature type="compositionally biased region" description="Basic residues" evidence="20">
    <location>
        <begin position="2267"/>
        <end position="2282"/>
    </location>
</feature>
<evidence type="ECO:0000256" key="20">
    <source>
        <dbReference type="SAM" id="MobiDB-lite"/>
    </source>
</evidence>
<keyword evidence="11" id="KW-0547">Nucleotide-binding</keyword>
<keyword evidence="14" id="KW-0464">Manganese</keyword>
<evidence type="ECO:0000256" key="3">
    <source>
        <dbReference type="ARBA" id="ARBA00006692"/>
    </source>
</evidence>
<dbReference type="Gene3D" id="3.55.40.20">
    <property type="entry name" value="Iron/manganese superoxide dismutase, C-terminal domain"/>
    <property type="match status" value="1"/>
</dbReference>
<organism evidence="26 27">
    <name type="scientific">Adineta steineri</name>
    <dbReference type="NCBI Taxonomy" id="433720"/>
    <lineage>
        <taxon>Eukaryota</taxon>
        <taxon>Metazoa</taxon>
        <taxon>Spiralia</taxon>
        <taxon>Gnathifera</taxon>
        <taxon>Rotifera</taxon>
        <taxon>Eurotatoria</taxon>
        <taxon>Bdelloidea</taxon>
        <taxon>Adinetida</taxon>
        <taxon>Adinetidae</taxon>
        <taxon>Adineta</taxon>
    </lineage>
</organism>
<dbReference type="InterPro" id="IPR036028">
    <property type="entry name" value="SH3-like_dom_sf"/>
</dbReference>
<dbReference type="InterPro" id="IPR011009">
    <property type="entry name" value="Kinase-like_dom_sf"/>
</dbReference>
<feature type="compositionally biased region" description="Low complexity" evidence="20">
    <location>
        <begin position="3168"/>
        <end position="3200"/>
    </location>
</feature>
<evidence type="ECO:0000256" key="5">
    <source>
        <dbReference type="ARBA" id="ARBA00022443"/>
    </source>
</evidence>
<dbReference type="SMART" id="SM00326">
    <property type="entry name" value="SH3"/>
    <property type="match status" value="2"/>
</dbReference>
<feature type="compositionally biased region" description="Basic and acidic residues" evidence="20">
    <location>
        <begin position="1674"/>
        <end position="1683"/>
    </location>
</feature>
<feature type="region of interest" description="Disordered" evidence="20">
    <location>
        <begin position="1659"/>
        <end position="1708"/>
    </location>
</feature>
<comment type="catalytic activity">
    <reaction evidence="16">
        <text>L-seryl-[protein] + ATP = O-phospho-L-seryl-[protein] + ADP + H(+)</text>
        <dbReference type="Rhea" id="RHEA:17989"/>
        <dbReference type="Rhea" id="RHEA-COMP:9863"/>
        <dbReference type="Rhea" id="RHEA-COMP:11604"/>
        <dbReference type="ChEBI" id="CHEBI:15378"/>
        <dbReference type="ChEBI" id="CHEBI:29999"/>
        <dbReference type="ChEBI" id="CHEBI:30616"/>
        <dbReference type="ChEBI" id="CHEBI:83421"/>
        <dbReference type="ChEBI" id="CHEBI:456216"/>
        <dbReference type="EC" id="2.7.11.1"/>
    </reaction>
</comment>
<dbReference type="InterPro" id="IPR001452">
    <property type="entry name" value="SH3_domain"/>
</dbReference>
<evidence type="ECO:0000256" key="13">
    <source>
        <dbReference type="ARBA" id="ARBA00023002"/>
    </source>
</evidence>
<keyword evidence="12" id="KW-0067">ATP-binding</keyword>
<dbReference type="Gene3D" id="1.20.900.10">
    <property type="entry name" value="Dbl homology (DH) domain"/>
    <property type="match status" value="2"/>
</dbReference>
<dbReference type="InterPro" id="IPR001849">
    <property type="entry name" value="PH_domain"/>
</dbReference>
<dbReference type="InterPro" id="IPR000719">
    <property type="entry name" value="Prot_kinase_dom"/>
</dbReference>
<dbReference type="InterPro" id="IPR002017">
    <property type="entry name" value="Spectrin_repeat"/>
</dbReference>
<dbReference type="SUPFAM" id="SSF48726">
    <property type="entry name" value="Immunoglobulin"/>
    <property type="match status" value="1"/>
</dbReference>
<evidence type="ECO:0000259" key="23">
    <source>
        <dbReference type="PROSITE" id="PS50010"/>
    </source>
</evidence>
<evidence type="ECO:0000256" key="17">
    <source>
        <dbReference type="ARBA" id="ARBA00049204"/>
    </source>
</evidence>
<keyword evidence="8" id="KW-0597">Phosphoprotein</keyword>
<dbReference type="PANTHER" id="PTHR22826">
    <property type="entry name" value="RHO GUANINE EXCHANGE FACTOR-RELATED"/>
    <property type="match status" value="1"/>
</dbReference>
<feature type="region of interest" description="Disordered" evidence="20">
    <location>
        <begin position="2172"/>
        <end position="2207"/>
    </location>
</feature>
<dbReference type="Pfam" id="PF02777">
    <property type="entry name" value="Sod_Fe_C"/>
    <property type="match status" value="1"/>
</dbReference>
<dbReference type="EMBL" id="CAJOAY010000315">
    <property type="protein sequence ID" value="CAF3627442.1"/>
    <property type="molecule type" value="Genomic_DNA"/>
</dbReference>
<dbReference type="PANTHER" id="PTHR22826:SF106">
    <property type="entry name" value="TRIO, ISOFORM A"/>
    <property type="match status" value="1"/>
</dbReference>
<dbReference type="InterPro" id="IPR003598">
    <property type="entry name" value="Ig_sub2"/>
</dbReference>
<dbReference type="InterPro" id="IPR035899">
    <property type="entry name" value="DBL_dom_sf"/>
</dbReference>
<dbReference type="Pfam" id="PF07679">
    <property type="entry name" value="I-set"/>
    <property type="match status" value="1"/>
</dbReference>
<accession>A0A818Q0T0</accession>
<dbReference type="SUPFAM" id="SSF56112">
    <property type="entry name" value="Protein kinase-like (PK-like)"/>
    <property type="match status" value="1"/>
</dbReference>
<keyword evidence="7" id="KW-0418">Kinase</keyword>
<evidence type="ECO:0000256" key="7">
    <source>
        <dbReference type="ARBA" id="ARBA00022527"/>
    </source>
</evidence>
<dbReference type="CDD" id="cd00176">
    <property type="entry name" value="SPEC"/>
    <property type="match status" value="1"/>
</dbReference>
<dbReference type="Pfam" id="PF00069">
    <property type="entry name" value="Pkinase"/>
    <property type="match status" value="1"/>
</dbReference>
<dbReference type="Pfam" id="PF13716">
    <property type="entry name" value="CRAL_TRIO_2"/>
    <property type="match status" value="1"/>
</dbReference>
<protein>
    <recommendedName>
        <fullName evidence="28">Triple functional domain protein-like</fullName>
    </recommendedName>
</protein>
<dbReference type="PROSITE" id="PS50010">
    <property type="entry name" value="DH_2"/>
    <property type="match status" value="2"/>
</dbReference>
<feature type="compositionally biased region" description="Polar residues" evidence="20">
    <location>
        <begin position="2992"/>
        <end position="3003"/>
    </location>
</feature>
<feature type="region of interest" description="Disordered" evidence="20">
    <location>
        <begin position="2963"/>
        <end position="3025"/>
    </location>
</feature>
<dbReference type="Proteomes" id="UP000663881">
    <property type="component" value="Unassembled WGS sequence"/>
</dbReference>
<feature type="domain" description="Ig-like" evidence="25">
    <location>
        <begin position="3227"/>
        <end position="3312"/>
    </location>
</feature>
<dbReference type="GO" id="GO:0004674">
    <property type="term" value="F:protein serine/threonine kinase activity"/>
    <property type="evidence" value="ECO:0007669"/>
    <property type="project" value="UniProtKB-KW"/>
</dbReference>
<evidence type="ECO:0000256" key="18">
    <source>
        <dbReference type="PROSITE-ProRule" id="PRU00192"/>
    </source>
</evidence>
<evidence type="ECO:0000256" key="6">
    <source>
        <dbReference type="ARBA" id="ARBA00022490"/>
    </source>
</evidence>
<dbReference type="PROSITE" id="PS50002">
    <property type="entry name" value="SH3"/>
    <property type="match status" value="1"/>
</dbReference>
<dbReference type="InterPro" id="IPR036179">
    <property type="entry name" value="Ig-like_dom_sf"/>
</dbReference>
<dbReference type="Gene3D" id="1.10.287.990">
    <property type="entry name" value="Fe,Mn superoxide dismutase (SOD) domain"/>
    <property type="match status" value="1"/>
</dbReference>
<dbReference type="Pfam" id="PF22697">
    <property type="entry name" value="SOS1_NGEF_PH"/>
    <property type="match status" value="2"/>
</dbReference>
<dbReference type="InterPro" id="IPR051336">
    <property type="entry name" value="RhoGEF_Guanine_NuclExch_SF"/>
</dbReference>
<dbReference type="CDD" id="cd00160">
    <property type="entry name" value="RhoGEF"/>
    <property type="match status" value="2"/>
</dbReference>
<evidence type="ECO:0000259" key="25">
    <source>
        <dbReference type="PROSITE" id="PS50835"/>
    </source>
</evidence>
<evidence type="ECO:0000256" key="8">
    <source>
        <dbReference type="ARBA" id="ARBA00022553"/>
    </source>
</evidence>
<dbReference type="SUPFAM" id="SSF46966">
    <property type="entry name" value="Spectrin repeat"/>
    <property type="match status" value="4"/>
</dbReference>
<evidence type="ECO:0000256" key="16">
    <source>
        <dbReference type="ARBA" id="ARBA00048679"/>
    </source>
</evidence>
<dbReference type="InterPro" id="IPR019833">
    <property type="entry name" value="Mn/Fe_SOD_BS"/>
</dbReference>
<keyword evidence="7" id="KW-0723">Serine/threonine-protein kinase</keyword>
<dbReference type="InterPro" id="IPR000219">
    <property type="entry name" value="DH_dom"/>
</dbReference>
<evidence type="ECO:0000256" key="14">
    <source>
        <dbReference type="ARBA" id="ARBA00023211"/>
    </source>
</evidence>
<dbReference type="SMART" id="SM00408">
    <property type="entry name" value="IGc2"/>
    <property type="match status" value="1"/>
</dbReference>
<feature type="compositionally biased region" description="Low complexity" evidence="20">
    <location>
        <begin position="3067"/>
        <end position="3082"/>
    </location>
</feature>
<dbReference type="SUPFAM" id="SSF50044">
    <property type="entry name" value="SH3-domain"/>
    <property type="match status" value="2"/>
</dbReference>
<dbReference type="InterPro" id="IPR001251">
    <property type="entry name" value="CRAL-TRIO_dom"/>
</dbReference>
<dbReference type="GO" id="GO:0007411">
    <property type="term" value="P:axon guidance"/>
    <property type="evidence" value="ECO:0007669"/>
    <property type="project" value="TreeGrafter"/>
</dbReference>
<dbReference type="SUPFAM" id="SSF48065">
    <property type="entry name" value="DBL homology domain (DH-domain)"/>
    <property type="match status" value="2"/>
</dbReference>
<dbReference type="Gene3D" id="2.30.29.30">
    <property type="entry name" value="Pleckstrin-homology domain (PH domain)/Phosphotyrosine-binding domain (PTB)"/>
    <property type="match status" value="2"/>
</dbReference>
<comment type="caution">
    <text evidence="26">The sequence shown here is derived from an EMBL/GenBank/DDBJ whole genome shotgun (WGS) entry which is preliminary data.</text>
</comment>
<evidence type="ECO:0008006" key="28">
    <source>
        <dbReference type="Google" id="ProtNLM"/>
    </source>
</evidence>
<evidence type="ECO:0000256" key="4">
    <source>
        <dbReference type="ARBA" id="ARBA00008714"/>
    </source>
</evidence>
<feature type="region of interest" description="Disordered" evidence="20">
    <location>
        <begin position="3150"/>
        <end position="3215"/>
    </location>
</feature>
<feature type="compositionally biased region" description="Low complexity" evidence="20">
    <location>
        <begin position="2037"/>
        <end position="2052"/>
    </location>
</feature>
<evidence type="ECO:0000256" key="2">
    <source>
        <dbReference type="ARBA" id="ARBA00004496"/>
    </source>
</evidence>
<evidence type="ECO:0000256" key="12">
    <source>
        <dbReference type="ARBA" id="ARBA00022840"/>
    </source>
</evidence>
<dbReference type="GO" id="GO:0019898">
    <property type="term" value="C:extrinsic component of membrane"/>
    <property type="evidence" value="ECO:0007669"/>
    <property type="project" value="TreeGrafter"/>
</dbReference>
<comment type="subcellular location">
    <subcellularLocation>
        <location evidence="2">Cytoplasm</location>
    </subcellularLocation>
</comment>
<dbReference type="PROSITE" id="PS50835">
    <property type="entry name" value="IG_LIKE"/>
    <property type="match status" value="1"/>
</dbReference>
<dbReference type="SUPFAM" id="SSF50729">
    <property type="entry name" value="PH domain-like"/>
    <property type="match status" value="2"/>
</dbReference>
<dbReference type="InterPro" id="IPR019832">
    <property type="entry name" value="Mn/Fe_SOD_C"/>
</dbReference>
<evidence type="ECO:0000256" key="15">
    <source>
        <dbReference type="ARBA" id="ARBA00047899"/>
    </source>
</evidence>
<feature type="compositionally biased region" description="Low complexity" evidence="20">
    <location>
        <begin position="2963"/>
        <end position="2978"/>
    </location>
</feature>
<feature type="compositionally biased region" description="Low complexity" evidence="20">
    <location>
        <begin position="2540"/>
        <end position="2571"/>
    </location>
</feature>
<comment type="catalytic activity">
    <reaction evidence="15">
        <text>L-threonyl-[protein] + ATP = O-phospho-L-threonyl-[protein] + ADP + H(+)</text>
        <dbReference type="Rhea" id="RHEA:46608"/>
        <dbReference type="Rhea" id="RHEA-COMP:11060"/>
        <dbReference type="Rhea" id="RHEA-COMP:11605"/>
        <dbReference type="ChEBI" id="CHEBI:15378"/>
        <dbReference type="ChEBI" id="CHEBI:30013"/>
        <dbReference type="ChEBI" id="CHEBI:30616"/>
        <dbReference type="ChEBI" id="CHEBI:61977"/>
        <dbReference type="ChEBI" id="CHEBI:456216"/>
        <dbReference type="EC" id="2.7.11.1"/>
    </reaction>
</comment>
<keyword evidence="7" id="KW-0808">Transferase</keyword>
<feature type="region of interest" description="Disordered" evidence="20">
    <location>
        <begin position="2035"/>
        <end position="2069"/>
    </location>
</feature>
<feature type="compositionally biased region" description="Polar residues" evidence="20">
    <location>
        <begin position="2257"/>
        <end position="2266"/>
    </location>
</feature>
<dbReference type="InterPro" id="IPR011993">
    <property type="entry name" value="PH-like_dom_sf"/>
</dbReference>
<evidence type="ECO:0000256" key="19">
    <source>
        <dbReference type="SAM" id="Coils"/>
    </source>
</evidence>
<evidence type="ECO:0000256" key="10">
    <source>
        <dbReference type="ARBA" id="ARBA00022723"/>
    </source>
</evidence>
<feature type="domain" description="Protein kinase" evidence="24">
    <location>
        <begin position="3342"/>
        <end position="3595"/>
    </location>
</feature>
<dbReference type="SUPFAM" id="SSF52087">
    <property type="entry name" value="CRAL/TRIO domain"/>
    <property type="match status" value="1"/>
</dbReference>
<keyword evidence="9" id="KW-0344">Guanine-nucleotide releasing factor</keyword>
<dbReference type="InterPro" id="IPR001189">
    <property type="entry name" value="Mn/Fe_SOD"/>
</dbReference>
<keyword evidence="6" id="KW-0963">Cytoplasm</keyword>
<evidence type="ECO:0000256" key="9">
    <source>
        <dbReference type="ARBA" id="ARBA00022658"/>
    </source>
</evidence>
<feature type="domain" description="SH3" evidence="21">
    <location>
        <begin position="3084"/>
        <end position="3149"/>
    </location>
</feature>
<evidence type="ECO:0000259" key="22">
    <source>
        <dbReference type="PROSITE" id="PS50003"/>
    </source>
</evidence>
<feature type="compositionally biased region" description="Low complexity" evidence="20">
    <location>
        <begin position="3004"/>
        <end position="3025"/>
    </location>
</feature>
<feature type="compositionally biased region" description="Polar residues" evidence="20">
    <location>
        <begin position="2307"/>
        <end position="2327"/>
    </location>
</feature>
<dbReference type="InterPro" id="IPR007110">
    <property type="entry name" value="Ig-like_dom"/>
</dbReference>
<dbReference type="SUPFAM" id="SSF46609">
    <property type="entry name" value="Fe,Mn superoxide dismutase (SOD), N-terminal domain"/>
    <property type="match status" value="1"/>
</dbReference>
<dbReference type="InterPro" id="IPR036865">
    <property type="entry name" value="CRAL-TRIO_dom_sf"/>
</dbReference>
<evidence type="ECO:0000256" key="1">
    <source>
        <dbReference type="ARBA" id="ARBA00002170"/>
    </source>
</evidence>
<feature type="region of interest" description="Disordered" evidence="20">
    <location>
        <begin position="2221"/>
        <end position="2327"/>
    </location>
</feature>
<dbReference type="FunFam" id="1.10.510.10:FF:000571">
    <property type="entry name" value="Maternal embryonic leucine zipper kinase"/>
    <property type="match status" value="1"/>
</dbReference>
<dbReference type="CDD" id="cd00170">
    <property type="entry name" value="SEC14"/>
    <property type="match status" value="1"/>
</dbReference>
<gene>
    <name evidence="26" type="ORF">OKA104_LOCUS7946</name>
</gene>
<dbReference type="Pfam" id="PF00621">
    <property type="entry name" value="RhoGEF"/>
    <property type="match status" value="2"/>
</dbReference>
<dbReference type="Gene3D" id="2.30.30.40">
    <property type="entry name" value="SH3 Domains"/>
    <property type="match status" value="2"/>
</dbReference>
<dbReference type="InterPro" id="IPR019831">
    <property type="entry name" value="Mn/Fe_SOD_N"/>
</dbReference>
<keyword evidence="19" id="KW-0175">Coiled coil</keyword>
<sequence>MKAAEIKPYLEEKYAFLSGAIDKKGYLIITFPSSATLEKLSGEELKKLIIYLASINSSNGDPRFTFIVDMRQRTWENCKHIFKVLQEQFPYKIEHVYIVKPDGFWDKHKISLGMSKYTFDHSVESVESLSHAIDRNQLTSDLNGTFQYNHTRWLEFRLKLESFVYNSKETLHAYELLYNDLQQVDQSNNVARAQDAIETHMTVFKDQLSRVNIDPLLNDGNHLLNMLRGNSDNENSLMKSQQQRTYPLDYFDEARKISLVMDNLRSAKERCFQLWHQKKNRLEQNLQLRLFEQDCDRLCSWIGNSRLILGPKYTEIGSSCSEAMQLLAEHEQFAKGNETVIRRTQNVGDRLISSGHYATSAIKTQVNRLNDEWQCLARLLDNRTNILTASLQFHQKADEYLVQVPTWKHLCSLTDDLTAIESMEHLERLLQQHFNLSENISRIYAQICNDGKAIIDSVAPSQQSTTDYQFDFRAGAKHILEIVQEILVNHRYLDAKWNQRKIFLQQRLSFVAFANDVQQILDWIEKHGDAFLQKNLAVGIGKSLRQAKKLDKMHTDFEMAIKNTKTNAENLIAAADNMYNEQIQQQKQSQINNNQTAEEDNADKQLNQGRTKIYQLAHDLERRMREFDERVARRRYILDVNLNFHTHCEEYSDWLTQVEVVWSTTGGDDDDNETIAANCEEMLEALIEQHEGAMEACTTIEQEGQILLDYLTEVQSMITPNDTTPSPQYTHLLSLIESIRKKTSELELIWEKRRLRVELFVQIKHFEIYSREVSHLLDVWSHELVKMQQQQPSQQQPQSANSVSSVIIPQALPLALQTLINGGASTTRHRSQHHHSSDRTTAKVDDWAQVQEHIHTRVTQVVQRGRDILNLMDKSNELKIKFDQQSLSSTNNDTSQQSSSIPSPDQIRNLLIVMSDREQKLSELATQQQKFILWRVQFIRLEREWNEIKNMINNFETKLASNLTLAISLTDAEKFHRDHEDIKPFVDRICERIDTLQRKTEKLCTLLTSTDPPTGPTELINTLISARQKVQLQFEDRLRLINAQIIFYKSSEQVSQMLDTLEREYRTIEDIHEKLKIYTDDEIQKILMDRLEQLDENKHSFLRACTVARQKSDLFHKYALRNAANLLKPEAYLKPLEQKIKNVSSILKNKEETVLNAWHYRKKIIDEYLQYISFKRNTDKVFVWIDEHDECFVSKLEELDINDEGYMDFVRALKEKKTMVRKLVERADVLVERSHSFAPLIKDTCNRLDSGFNDFFQKIMRINNKEEIDKEAGRKSDSSLEEKLEQQELNEGKRKAAKQRELIFNELLNTERAYVDSLSKCIQHYLGEMKQHPEEVPEFLRNKESILFLNIEEIHNFHKNLFLKDLERYEDSPEDVGHCFVTWAKQFHIYYVEYCKNNESCIKLLTQYRGPYFETIQHKYQIDTINSYLIKPVQRITKYELLLQRLMSCCEESKGEVKEGYDLMCSVPKKANDAMHLSYLEELESGLTKEALGDVLLQNSFQIWDSKQLIKKGKERHVFLFETSIVIAKIVKPVTRGAVRYIYKYKLMTAEIFDVKEHLEAGEPCKFALYTGRPMSSHAADLRVTLKANDLNTKQQWVIRIRELIQENDLYHDLTMHETNTKQPPSSSSSAAIQNKISNLSNINPSDRRSQEIADNASDEYEHISRGGSLSKQKHTENTKRQWYDNNEDDESTQDEIQPRNLSPNEKISKKIERVLRKINAWTNDVSTTPLHNIDDDEQEILEDTSFNTINRPPYDNIQTEQRYESNPNRPTHNSLFNSFRQRCCSSTYTDPNTINSQQISAHRPYSMMTFGDKSLPRMTTASCLVNNDNKNCSYEEQHQNRKKKMLNSKGHFSSFRQKQTYDDKHPALVNLLNNNKIRRRSSFSQYTNLAPLSSMYGSDFFYPSATERQQQQQQQQQAQPQHEYDNLTFTQNSSNHHYYDPLPILIDCQRCSRSIDRSTFRDISCQVPSDDEEEKNIYQYVQFEHRQTKRSSPVYISPASTPPPCLPPIANSLLSPYHRRRKLSLSSYVDLHNRSRSAPSASSSTLSSNSSHTKHRSEKKSKHLLPSLSPLQSDTTILSITPDSVPVSSTPSTTALLRSIKTSIYAMKKRLKDIRRLSEDSNVTTVLDDYTARSSQELSVSKGQHVRIVQKQLPNAPDWCLIRLLNEQQHHHHHNNQSSPSLAASSTTVTTGSFDLPSPPPTSKYTEGLVPAAILKATKSSTSNIHPPPPPPLVLPSHTKSEHDNLPNIIEDSQHKQPQSSSSAHFSKRKASFRRILKNPVRRLSLKDNSSKDVKTPTPRDLATIPASSTVPTSSSGDGTTSNIYNKKQSISTNSTASTKLKAFTFTNSEDLSSFPDDTNSASKSFDGNGGMNGIFKMTESSSSPSGVTTMNSPLATLTGDDLENDVIEVPPPMDIQAQPKLSADSNIDKVTTDESSSLVIVRKLVNNIALESSRSKSANASSRLRKARVPPLTAVSPIEDDSVIARLVQHVAPINMVAGLSASDFHIPAALSVTTPSINDGLTTNNSLQSSSIPQQHSSTIPTSSSLSSSPSTTTTTNANTLLSSSTTTVIPNDNPNDQTDEVSLHDIDANIDQSHSSLTTTDEPVDDRTKYGAKRRHNIMELIETEKEYVKDLALIVESYMNITENDKELKKPAGLVGLERVVFGNVQRIYEFHRDTFLPQLEQCIENPDILGRLFTTNRFSPYVRYCENKPRSEYIVSEYHDYFEEIRKKLGQKLLVSDLLIKPVQRIMRYQLLLKEILKSTERMGDESRAIRSALQVMIEVPRQANDMMNVGRIKDLPTNVHQLGELKLQDMLSVSEPISKDTKDAKEVEKKLKERRVFLFQQAMVFCEEIPAKDKYSSPNYIYKYDLKINKLQHKEFKRHKDSFQFTLVEVDAGNTRRVICQCKDDEQFELWVTNVDKVLQRQMDLIIALTNPTAALQKDPRSKQDSSMSLFTPTIITSSSSSTSSRSQIKKSMSDRSGKSPEPLSPTNHLSTSPKVSNTLTSPSRTLSSSDTTTITTETSNKKSSFHLFDSILQRSVTKPLSINTSTHHDTTTQQKKLATPTSSSSSTATTTTTNTQLPEQARCLYHYNAIKEDEICVHKGEYVQIVAANQDNRWFVHRDANRTSPAAEGWIPGFVLGLKNPNSTLHSNLSPSPPPPPPSLLSSQQHSSSSLSANSLHRSTTSSSSTHHPTISYESTLPPKPQTSTCDKRLSGVLRHCGPELNISVHERNVFLGQSLLLQGHVIGDPRPAIVWRHPRGHTLVDDGVNIHTHYGEDGIIYLQLLSVSIQDAGIYECIATSSRGTVSQQIHVQVKDSNDYHKLEQVRWSSKYVPNEYRELNEIARGRHSIVRQCIHISSGDVCAIKLISKKFISHERALHEYALVSSIRHNSIIRVFQFIETNTFSIIISELISGGRLLDYLCLQSIIIEQKIAKYIRQLLDALNYLHHSRIVHLDLQPENLLINIEYDQIKLCDFGDSIRLSNMKYIHRMNGNIEFAAPELINGNTPVHYKTDIWSVGGILYTLLSGLSPFLDETDEQTCANIMNIDFNFPETLFPCTFQSAIDLIEKIFVREPNNRPSASECLENEWFHRAGQYQISTTNLNNFIERRKSQRKTKIMFLRICFLAIIISCIQAQIELTLPPLPYAYDAIEPVLSKHLMQLHHDKHFQTYTTETNKILKQMYNDEKGSKELKDLTKQPIEFILSQVQYLPEIYQVGLKQYGGGYLNHKLFFSMLQKPTATAAENKPTGPLFETIEKVFGSFDKFKQIFTDVSLEVFGSGWVWLYIDGQTKQINYSFAANQDNPIMFNKNHITLLGIDLWEHAYYPVYENRRSEYVDNFWRIINWPFVSQLYTEGIAKHTDL</sequence>
<dbReference type="InterPro" id="IPR036324">
    <property type="entry name" value="Mn/Fe_SOD_N_sf"/>
</dbReference>
<dbReference type="InterPro" id="IPR055251">
    <property type="entry name" value="SOS1_NGEF_PH"/>
</dbReference>
<dbReference type="GO" id="GO:0005085">
    <property type="term" value="F:guanyl-nucleotide exchange factor activity"/>
    <property type="evidence" value="ECO:0007669"/>
    <property type="project" value="UniProtKB-KW"/>
</dbReference>
<dbReference type="InterPro" id="IPR013783">
    <property type="entry name" value="Ig-like_fold"/>
</dbReference>
<dbReference type="SMART" id="SM00233">
    <property type="entry name" value="PH"/>
    <property type="match status" value="2"/>
</dbReference>
<dbReference type="Gene3D" id="1.10.510.10">
    <property type="entry name" value="Transferase(Phosphotransferase) domain 1"/>
    <property type="match status" value="1"/>
</dbReference>
<feature type="domain" description="PH" evidence="22">
    <location>
        <begin position="2805"/>
        <end position="2927"/>
    </location>
</feature>
<dbReference type="SUPFAM" id="SSF54719">
    <property type="entry name" value="Fe,Mn superoxide dismutase (SOD), C-terminal domain"/>
    <property type="match status" value="1"/>
</dbReference>
<comment type="function">
    <text evidence="1">Destroys superoxide anion radicals which are normally produced within the cells and which are toxic to biological systems.</text>
</comment>
<feature type="coiled-coil region" evidence="19">
    <location>
        <begin position="676"/>
        <end position="703"/>
    </location>
</feature>
<dbReference type="InterPro" id="IPR036314">
    <property type="entry name" value="SOD_C_sf"/>
</dbReference>
<feature type="domain" description="DH" evidence="23">
    <location>
        <begin position="2617"/>
        <end position="2793"/>
    </location>
</feature>
<dbReference type="Pfam" id="PF00435">
    <property type="entry name" value="Spectrin"/>
    <property type="match status" value="1"/>
</dbReference>
<feature type="compositionally biased region" description="Basic residues" evidence="20">
    <location>
        <begin position="2053"/>
        <end position="2064"/>
    </location>
</feature>
<evidence type="ECO:0000259" key="21">
    <source>
        <dbReference type="PROSITE" id="PS50002"/>
    </source>
</evidence>
<reference evidence="26" key="1">
    <citation type="submission" date="2021-02" db="EMBL/GenBank/DDBJ databases">
        <authorList>
            <person name="Nowell W R."/>
        </authorList>
    </citation>
    <scope>NUCLEOTIDE SEQUENCE</scope>
</reference>
<feature type="region of interest" description="Disordered" evidence="20">
    <location>
        <begin position="2524"/>
        <end position="2584"/>
    </location>
</feature>
<dbReference type="PROSITE" id="PS00088">
    <property type="entry name" value="SOD_MN"/>
    <property type="match status" value="1"/>
</dbReference>
<feature type="compositionally biased region" description="Polar residues" evidence="20">
    <location>
        <begin position="2184"/>
        <end position="2194"/>
    </location>
</feature>
<feature type="domain" description="DH" evidence="23">
    <location>
        <begin position="1299"/>
        <end position="1474"/>
    </location>
</feature>
<dbReference type="GO" id="GO:0005737">
    <property type="term" value="C:cytoplasm"/>
    <property type="evidence" value="ECO:0007669"/>
    <property type="project" value="UniProtKB-SubCell"/>
</dbReference>
<dbReference type="InterPro" id="IPR018159">
    <property type="entry name" value="Spectrin/alpha-actinin"/>
</dbReference>
<dbReference type="Pfam" id="PF00081">
    <property type="entry name" value="Sod_Fe_N"/>
    <property type="match status" value="1"/>
</dbReference>
<evidence type="ECO:0000256" key="11">
    <source>
        <dbReference type="ARBA" id="ARBA00022741"/>
    </source>
</evidence>
<dbReference type="Pfam" id="PF23587">
    <property type="entry name" value="SH3_KALRN"/>
    <property type="match status" value="1"/>
</dbReference>
<feature type="compositionally biased region" description="Polar residues" evidence="20">
    <location>
        <begin position="3047"/>
        <end position="3064"/>
    </location>
</feature>
<dbReference type="InterPro" id="IPR013098">
    <property type="entry name" value="Ig_I-set"/>
</dbReference>
<dbReference type="Gene3D" id="2.60.40.10">
    <property type="entry name" value="Immunoglobulins"/>
    <property type="match status" value="1"/>
</dbReference>
<keyword evidence="13" id="KW-0560">Oxidoreductase</keyword>